<sequence>MTRSFQQNFLRIIILSVGITATLKVLAQQDVVVPDDDSSVIYDASFFAEFSPVNVNDMINLIPGVNIAMDYRGGSNNRRGLGPGENEILINGQRQTGKSNEGRSQLGSISANQVDYIQIIRSTSEKMDVRSGGQVVNVVLLNSESRSSITVEAIMERYQDGTLEPGAKLSWAGQDGGLNYLFHIEAEPQYQNQTGKEFSRDAAGNLLETRYDESSRERTDYRTSFNLGYQFEKSFIQFNGLFGGDCAPENKDRFINDYVANSFTTRQERELIDRCRDNWEAGGDYEYEFNNGSKYRFLFIVNSGQYDSTRERFNILANREEKDLFLYSEGRDQERIFRTSYTWDPLTSHGLEMGVERAETIRDSDLRLGMAGFGSPSLNHGNLPPISIDNSDSIVKEMRYENFLVHNWRVSDKVSVESSLTYETSNIKQAGDIFNKRDFDFLRPKIDYRYDITQSTQLRAKIEKRVSQLSFRDFSASSDSQDDDQNTQAGNPEIVQEQSWEYSLNLEYRFPNNLGVFNSELYYRDIEDVIDLVNVSTSPDDLRSARGNIGDAYRYGLRLDASTRLGFIGLPTALLNVNLSLQDSEVTDPFLGTERRLRFNSRWFGRSSFRHDITRWDLSYGLNYFNSDNDSDARMQIDINDIEREIRDYGLSMFVEKKASNGVTFRLNVMNANDPQRCRERTRFLGATVNGIVEEIEDYCSSYGIQYALNASYTF</sequence>
<feature type="domain" description="TonB-dependent receptor plug" evidence="5">
    <location>
        <begin position="43"/>
        <end position="124"/>
    </location>
</feature>
<accession>A0A381Q1P7</accession>
<evidence type="ECO:0000256" key="1">
    <source>
        <dbReference type="ARBA" id="ARBA00004442"/>
    </source>
</evidence>
<gene>
    <name evidence="6" type="ORF">METZ01_LOCUS25682</name>
</gene>
<dbReference type="Pfam" id="PF00593">
    <property type="entry name" value="TonB_dep_Rec_b-barrel"/>
    <property type="match status" value="1"/>
</dbReference>
<dbReference type="InterPro" id="IPR000531">
    <property type="entry name" value="Beta-barrel_TonB"/>
</dbReference>
<protein>
    <submittedName>
        <fullName evidence="6">Uncharacterized protein</fullName>
    </submittedName>
</protein>
<evidence type="ECO:0000256" key="2">
    <source>
        <dbReference type="ARBA" id="ARBA00023136"/>
    </source>
</evidence>
<dbReference type="Pfam" id="PF07715">
    <property type="entry name" value="Plug"/>
    <property type="match status" value="1"/>
</dbReference>
<dbReference type="Gene3D" id="2.170.130.10">
    <property type="entry name" value="TonB-dependent receptor, plug domain"/>
    <property type="match status" value="1"/>
</dbReference>
<reference evidence="6" key="1">
    <citation type="submission" date="2018-05" db="EMBL/GenBank/DDBJ databases">
        <authorList>
            <person name="Lanie J.A."/>
            <person name="Ng W.-L."/>
            <person name="Kazmierczak K.M."/>
            <person name="Andrzejewski T.M."/>
            <person name="Davidsen T.M."/>
            <person name="Wayne K.J."/>
            <person name="Tettelin H."/>
            <person name="Glass J.I."/>
            <person name="Rusch D."/>
            <person name="Podicherti R."/>
            <person name="Tsui H.-C.T."/>
            <person name="Winkler M.E."/>
        </authorList>
    </citation>
    <scope>NUCLEOTIDE SEQUENCE</scope>
</reference>
<keyword evidence="3" id="KW-0998">Cell outer membrane</keyword>
<keyword evidence="2" id="KW-0472">Membrane</keyword>
<evidence type="ECO:0000313" key="6">
    <source>
        <dbReference type="EMBL" id="SUZ72828.1"/>
    </source>
</evidence>
<dbReference type="InterPro" id="IPR037066">
    <property type="entry name" value="Plug_dom_sf"/>
</dbReference>
<feature type="domain" description="TonB-dependent receptor-like beta-barrel" evidence="4">
    <location>
        <begin position="217"/>
        <end position="671"/>
    </location>
</feature>
<evidence type="ECO:0000259" key="5">
    <source>
        <dbReference type="Pfam" id="PF07715"/>
    </source>
</evidence>
<comment type="subcellular location">
    <subcellularLocation>
        <location evidence="1">Cell outer membrane</location>
    </subcellularLocation>
</comment>
<proteinExistence type="predicted"/>
<dbReference type="SUPFAM" id="SSF56935">
    <property type="entry name" value="Porins"/>
    <property type="match status" value="1"/>
</dbReference>
<name>A0A381Q1P7_9ZZZZ</name>
<dbReference type="InterPro" id="IPR012910">
    <property type="entry name" value="Plug_dom"/>
</dbReference>
<dbReference type="EMBL" id="UINC01001160">
    <property type="protein sequence ID" value="SUZ72828.1"/>
    <property type="molecule type" value="Genomic_DNA"/>
</dbReference>
<dbReference type="Gene3D" id="2.40.170.20">
    <property type="entry name" value="TonB-dependent receptor, beta-barrel domain"/>
    <property type="match status" value="1"/>
</dbReference>
<evidence type="ECO:0000259" key="4">
    <source>
        <dbReference type="Pfam" id="PF00593"/>
    </source>
</evidence>
<dbReference type="AlphaFoldDB" id="A0A381Q1P7"/>
<organism evidence="6">
    <name type="scientific">marine metagenome</name>
    <dbReference type="NCBI Taxonomy" id="408172"/>
    <lineage>
        <taxon>unclassified sequences</taxon>
        <taxon>metagenomes</taxon>
        <taxon>ecological metagenomes</taxon>
    </lineage>
</organism>
<evidence type="ECO:0000256" key="3">
    <source>
        <dbReference type="ARBA" id="ARBA00023237"/>
    </source>
</evidence>
<dbReference type="GO" id="GO:0009279">
    <property type="term" value="C:cell outer membrane"/>
    <property type="evidence" value="ECO:0007669"/>
    <property type="project" value="UniProtKB-SubCell"/>
</dbReference>
<dbReference type="InterPro" id="IPR036942">
    <property type="entry name" value="Beta-barrel_TonB_sf"/>
</dbReference>